<dbReference type="PRINTS" id="PR01727">
    <property type="entry name" value="DNABINDINGHU"/>
</dbReference>
<reference evidence="7 8" key="1">
    <citation type="submission" date="2020-02" db="EMBL/GenBank/DDBJ databases">
        <title>Aliifodinibius halophilus 2W32, complete genome.</title>
        <authorList>
            <person name="Li Y."/>
            <person name="Wu S."/>
        </authorList>
    </citation>
    <scope>NUCLEOTIDE SEQUENCE [LARGE SCALE GENOMIC DNA]</scope>
    <source>
        <strain evidence="7 8">2W32</strain>
    </source>
</reference>
<dbReference type="AlphaFoldDB" id="A0A6M1THL2"/>
<dbReference type="EMBL" id="JAALLS010000007">
    <property type="protein sequence ID" value="NGP88140.1"/>
    <property type="molecule type" value="Genomic_DNA"/>
</dbReference>
<evidence type="ECO:0000256" key="5">
    <source>
        <dbReference type="SAM" id="Phobius"/>
    </source>
</evidence>
<feature type="region of interest" description="Disordered" evidence="4">
    <location>
        <begin position="333"/>
        <end position="401"/>
    </location>
</feature>
<comment type="caution">
    <text evidence="7">The sequence shown here is derived from an EMBL/GenBank/DDBJ whole genome shotgun (WGS) entry which is preliminary data.</text>
</comment>
<comment type="similarity">
    <text evidence="1 3">Belongs to the bacterial histone-like protein family.</text>
</comment>
<dbReference type="SMART" id="SM00411">
    <property type="entry name" value="BHL"/>
    <property type="match status" value="1"/>
</dbReference>
<dbReference type="RefSeq" id="WP_165267561.1">
    <property type="nucleotide sequence ID" value="NZ_JAALLS010000007.1"/>
</dbReference>
<dbReference type="InterPro" id="IPR000119">
    <property type="entry name" value="Hist_DNA-bd"/>
</dbReference>
<dbReference type="InterPro" id="IPR010992">
    <property type="entry name" value="IHF-like_DNA-bd_dom_sf"/>
</dbReference>
<accession>A0A6M1THL2</accession>
<gene>
    <name evidence="7" type="ORF">G3569_07225</name>
</gene>
<proteinExistence type="inferred from homology"/>
<dbReference type="InterPro" id="IPR018392">
    <property type="entry name" value="LysM"/>
</dbReference>
<sequence length="517" mass="57358">MSEKVTFQELIESIAEESDNSKQFTHDFLKDFVDVINNGLEEDGNVNIAGFGKFKLRFVEEREGYNPQTEEKMTIPAHNKVVFKPYKGIRELVNAPYSHLEPQLIEKDEDGDPNEEAPAADHADETSSGESDSSSGESEGKTAKEKYIEEDPFGFEEMSSKSSSTFSLEEDEEVVDEEEDVVEFKPDTTEEETDETEQDLEEFIGSVEETEDAPVEVESTEDSPDQDEEEITEENTSEPIEEDEKETESEEETKIDSPFASVNTKSDKDATGPDDKEKQKDDTQILDRQLPDRKDSSSLPIIAAAISILVLIAVGAWYFGVFSTESSSQMAAQQAISSAQTEQQGTNQKENTVPSSNNDSQSKPSSSEGQQQPAQKQAANKNTQKKNQSTSSASQQKEQHAIAEGQTLWSIAEDKYGNPRLWPWIYGKNGSLNDPDLIIAGSSLTVPLPSGPQNSLTTSDSTGVAKGFLATYKWYKKQQSPKAKNHLWGAKVYYNDIRNLADIPIDEADLSYANKAR</sequence>
<evidence type="ECO:0000256" key="3">
    <source>
        <dbReference type="RuleBase" id="RU003939"/>
    </source>
</evidence>
<feature type="region of interest" description="Disordered" evidence="4">
    <location>
        <begin position="107"/>
        <end position="299"/>
    </location>
</feature>
<feature type="domain" description="LysM" evidence="6">
    <location>
        <begin position="398"/>
        <end position="446"/>
    </location>
</feature>
<dbReference type="PANTHER" id="PTHR33175:SF2">
    <property type="entry name" value="INTEGRATION HOST FACTOR SUBUNIT ALPHA"/>
    <property type="match status" value="1"/>
</dbReference>
<keyword evidence="5" id="KW-1133">Transmembrane helix</keyword>
<dbReference type="PROSITE" id="PS51782">
    <property type="entry name" value="LYSM"/>
    <property type="match status" value="1"/>
</dbReference>
<feature type="compositionally biased region" description="Low complexity" evidence="4">
    <location>
        <begin position="128"/>
        <end position="137"/>
    </location>
</feature>
<evidence type="ECO:0000313" key="8">
    <source>
        <dbReference type="Proteomes" id="UP000479132"/>
    </source>
</evidence>
<dbReference type="CDD" id="cd13832">
    <property type="entry name" value="IHF"/>
    <property type="match status" value="1"/>
</dbReference>
<dbReference type="GO" id="GO:0030527">
    <property type="term" value="F:structural constituent of chromatin"/>
    <property type="evidence" value="ECO:0007669"/>
    <property type="project" value="InterPro"/>
</dbReference>
<dbReference type="Gene3D" id="3.10.350.10">
    <property type="entry name" value="LysM domain"/>
    <property type="match status" value="1"/>
</dbReference>
<dbReference type="PANTHER" id="PTHR33175">
    <property type="entry name" value="DNA-BINDING PROTEIN HU"/>
    <property type="match status" value="1"/>
</dbReference>
<evidence type="ECO:0000313" key="7">
    <source>
        <dbReference type="EMBL" id="NGP88140.1"/>
    </source>
</evidence>
<dbReference type="Pfam" id="PF00216">
    <property type="entry name" value="Bac_DNA_binding"/>
    <property type="match status" value="1"/>
</dbReference>
<feature type="compositionally biased region" description="Basic and acidic residues" evidence="4">
    <location>
        <begin position="265"/>
        <end position="296"/>
    </location>
</feature>
<keyword evidence="8" id="KW-1185">Reference proteome</keyword>
<protein>
    <recommendedName>
        <fullName evidence="6">LysM domain-containing protein</fullName>
    </recommendedName>
</protein>
<keyword evidence="2" id="KW-0238">DNA-binding</keyword>
<feature type="transmembrane region" description="Helical" evidence="5">
    <location>
        <begin position="298"/>
        <end position="320"/>
    </location>
</feature>
<dbReference type="SUPFAM" id="SSF47729">
    <property type="entry name" value="IHF-like DNA-binding proteins"/>
    <property type="match status" value="1"/>
</dbReference>
<feature type="compositionally biased region" description="Acidic residues" evidence="4">
    <location>
        <begin position="189"/>
        <end position="253"/>
    </location>
</feature>
<dbReference type="Proteomes" id="UP000479132">
    <property type="component" value="Unassembled WGS sequence"/>
</dbReference>
<dbReference type="GO" id="GO:0005829">
    <property type="term" value="C:cytosol"/>
    <property type="evidence" value="ECO:0007669"/>
    <property type="project" value="TreeGrafter"/>
</dbReference>
<name>A0A6M1THL2_9BACT</name>
<dbReference type="InterPro" id="IPR036779">
    <property type="entry name" value="LysM_dom_sf"/>
</dbReference>
<evidence type="ECO:0000256" key="4">
    <source>
        <dbReference type="SAM" id="MobiDB-lite"/>
    </source>
</evidence>
<feature type="compositionally biased region" description="Low complexity" evidence="4">
    <location>
        <begin position="156"/>
        <end position="167"/>
    </location>
</feature>
<evidence type="ECO:0000259" key="6">
    <source>
        <dbReference type="PROSITE" id="PS51782"/>
    </source>
</evidence>
<feature type="compositionally biased region" description="Basic and acidic residues" evidence="4">
    <location>
        <begin position="138"/>
        <end position="149"/>
    </location>
</feature>
<evidence type="ECO:0000256" key="1">
    <source>
        <dbReference type="ARBA" id="ARBA00010529"/>
    </source>
</evidence>
<dbReference type="CDD" id="cd00118">
    <property type="entry name" value="LysM"/>
    <property type="match status" value="1"/>
</dbReference>
<evidence type="ECO:0000256" key="2">
    <source>
        <dbReference type="ARBA" id="ARBA00023125"/>
    </source>
</evidence>
<dbReference type="GO" id="GO:0003677">
    <property type="term" value="F:DNA binding"/>
    <property type="evidence" value="ECO:0007669"/>
    <property type="project" value="UniProtKB-KW"/>
</dbReference>
<feature type="compositionally biased region" description="Low complexity" evidence="4">
    <location>
        <begin position="333"/>
        <end position="344"/>
    </location>
</feature>
<feature type="compositionally biased region" description="Acidic residues" evidence="4">
    <location>
        <begin position="168"/>
        <end position="181"/>
    </location>
</feature>
<keyword evidence="5" id="KW-0472">Membrane</keyword>
<dbReference type="Gene3D" id="4.10.520.10">
    <property type="entry name" value="IHF-like DNA-binding proteins"/>
    <property type="match status" value="1"/>
</dbReference>
<feature type="compositionally biased region" description="Low complexity" evidence="4">
    <location>
        <begin position="354"/>
        <end position="388"/>
    </location>
</feature>
<organism evidence="7 8">
    <name type="scientific">Fodinibius halophilus</name>
    <dbReference type="NCBI Taxonomy" id="1736908"/>
    <lineage>
        <taxon>Bacteria</taxon>
        <taxon>Pseudomonadati</taxon>
        <taxon>Balneolota</taxon>
        <taxon>Balneolia</taxon>
        <taxon>Balneolales</taxon>
        <taxon>Balneolaceae</taxon>
        <taxon>Fodinibius</taxon>
    </lineage>
</organism>
<keyword evidence="5" id="KW-0812">Transmembrane</keyword>